<dbReference type="PANTHER" id="PTHR43126:SF1">
    <property type="entry name" value="D-ALANYL-D-ALANINE DIPEPTIDASE"/>
    <property type="match status" value="1"/>
</dbReference>
<dbReference type="Proteomes" id="UP000826300">
    <property type="component" value="Chromosome"/>
</dbReference>
<dbReference type="GO" id="GO:0160237">
    <property type="term" value="F:D-Ala-D-Ala dipeptidase activity"/>
    <property type="evidence" value="ECO:0007669"/>
    <property type="project" value="UniProtKB-EC"/>
</dbReference>
<keyword evidence="5 9" id="KW-0862">Zinc</keyword>
<feature type="chain" id="PRO_5034706919" description="D-alanyl-D-alanine dipeptidase" evidence="11">
    <location>
        <begin position="18"/>
        <end position="240"/>
    </location>
</feature>
<evidence type="ECO:0000256" key="1">
    <source>
        <dbReference type="ARBA" id="ARBA00001362"/>
    </source>
</evidence>
<keyword evidence="3 9" id="KW-0479">Metal-binding</keyword>
<comment type="similarity">
    <text evidence="9 10">Belongs to the peptidase M15D family.</text>
</comment>
<dbReference type="EMBL" id="CP069370">
    <property type="protein sequence ID" value="QYZ71596.1"/>
    <property type="molecule type" value="Genomic_DNA"/>
</dbReference>
<dbReference type="GO" id="GO:0008237">
    <property type="term" value="F:metallopeptidase activity"/>
    <property type="evidence" value="ECO:0007669"/>
    <property type="project" value="UniProtKB-KW"/>
</dbReference>
<comment type="catalytic activity">
    <reaction evidence="1 9 10">
        <text>D-alanyl-D-alanine + H2O = 2 D-alanine</text>
        <dbReference type="Rhea" id="RHEA:20661"/>
        <dbReference type="ChEBI" id="CHEBI:15377"/>
        <dbReference type="ChEBI" id="CHEBI:57416"/>
        <dbReference type="ChEBI" id="CHEBI:57822"/>
        <dbReference type="EC" id="3.4.13.22"/>
    </reaction>
</comment>
<dbReference type="GO" id="GO:0006508">
    <property type="term" value="P:proteolysis"/>
    <property type="evidence" value="ECO:0007669"/>
    <property type="project" value="UniProtKB-KW"/>
</dbReference>
<evidence type="ECO:0000256" key="8">
    <source>
        <dbReference type="ARBA" id="ARBA00023316"/>
    </source>
</evidence>
<feature type="binding site" evidence="9">
    <location>
        <position position="141"/>
    </location>
    <ligand>
        <name>Zn(2+)</name>
        <dbReference type="ChEBI" id="CHEBI:29105"/>
        <note>catalytic</note>
    </ligand>
</feature>
<feature type="site" description="Transition state stabilizer" evidence="9">
    <location>
        <position position="90"/>
    </location>
</feature>
<accession>A0A8G0ZUG5</accession>
<dbReference type="EC" id="3.4.13.22" evidence="9 10"/>
<keyword evidence="7 9" id="KW-0482">Metalloprotease</keyword>
<dbReference type="PANTHER" id="PTHR43126">
    <property type="entry name" value="D-ALANYL-D-ALANINE DIPEPTIDASE"/>
    <property type="match status" value="1"/>
</dbReference>
<protein>
    <recommendedName>
        <fullName evidence="9 10">D-alanyl-D-alanine dipeptidase</fullName>
        <shortName evidence="9 10">D-Ala-D-Ala dipeptidase</shortName>
        <ecNumber evidence="9 10">3.4.13.22</ecNumber>
    </recommendedName>
</protein>
<evidence type="ECO:0000313" key="13">
    <source>
        <dbReference type="Proteomes" id="UP000826300"/>
    </source>
</evidence>
<keyword evidence="6 9" id="KW-0224">Dipeptidase</keyword>
<dbReference type="KEGG" id="nsm:JO391_08925"/>
<dbReference type="GO" id="GO:0008270">
    <property type="term" value="F:zinc ion binding"/>
    <property type="evidence" value="ECO:0007669"/>
    <property type="project" value="UniProtKB-UniRule"/>
</dbReference>
<evidence type="ECO:0000256" key="3">
    <source>
        <dbReference type="ARBA" id="ARBA00022723"/>
    </source>
</evidence>
<reference evidence="12" key="1">
    <citation type="submission" date="2021-02" db="EMBL/GenBank/DDBJ databases">
        <title>Rhodobacter shimadae sp. nov., an aerobic anoxygenic phototrophic bacterium isolated from a hot spring.</title>
        <authorList>
            <person name="Muramatsu S."/>
            <person name="Haruta S."/>
            <person name="Hirose S."/>
            <person name="Hanada S."/>
        </authorList>
    </citation>
    <scope>NUCLEOTIDE SEQUENCE</scope>
    <source>
        <strain evidence="12">N10</strain>
    </source>
</reference>
<evidence type="ECO:0000256" key="6">
    <source>
        <dbReference type="ARBA" id="ARBA00022997"/>
    </source>
</evidence>
<evidence type="ECO:0000256" key="11">
    <source>
        <dbReference type="SAM" id="SignalP"/>
    </source>
</evidence>
<keyword evidence="2 9" id="KW-0645">Protease</keyword>
<dbReference type="HAMAP" id="MF_01924">
    <property type="entry name" value="A_A_dipeptidase"/>
    <property type="match status" value="1"/>
</dbReference>
<keyword evidence="8 10" id="KW-0961">Cell wall biogenesis/degradation</keyword>
<comment type="cofactor">
    <cofactor evidence="9">
        <name>Zn(2+)</name>
        <dbReference type="ChEBI" id="CHEBI:29105"/>
    </cofactor>
    <text evidence="9">Binds 1 zinc ion per subunit.</text>
</comment>
<evidence type="ECO:0000256" key="5">
    <source>
        <dbReference type="ARBA" id="ARBA00022833"/>
    </source>
</evidence>
<evidence type="ECO:0000256" key="7">
    <source>
        <dbReference type="ARBA" id="ARBA00023049"/>
    </source>
</evidence>
<dbReference type="SUPFAM" id="SSF55166">
    <property type="entry name" value="Hedgehog/DD-peptidase"/>
    <property type="match status" value="1"/>
</dbReference>
<keyword evidence="11" id="KW-0732">Signal</keyword>
<dbReference type="RefSeq" id="WP_220664196.1">
    <property type="nucleotide sequence ID" value="NZ_CP069370.1"/>
</dbReference>
<feature type="binding site" evidence="9">
    <location>
        <position position="134"/>
    </location>
    <ligand>
        <name>Zn(2+)</name>
        <dbReference type="ChEBI" id="CHEBI:29105"/>
        <note>catalytic</note>
    </ligand>
</feature>
<comment type="function">
    <text evidence="9 10">Catalyzes hydrolysis of the D-alanyl-D-alanine dipeptide.</text>
</comment>
<dbReference type="Gene3D" id="3.30.1380.10">
    <property type="match status" value="1"/>
</dbReference>
<feature type="binding site" evidence="9">
    <location>
        <position position="223"/>
    </location>
    <ligand>
        <name>Zn(2+)</name>
        <dbReference type="ChEBI" id="CHEBI:29105"/>
        <note>catalytic</note>
    </ligand>
</feature>
<dbReference type="InterPro" id="IPR000755">
    <property type="entry name" value="A_A_dipeptidase"/>
</dbReference>
<evidence type="ECO:0000256" key="2">
    <source>
        <dbReference type="ARBA" id="ARBA00022670"/>
    </source>
</evidence>
<name>A0A8G0ZUG5_9RHOB</name>
<dbReference type="InterPro" id="IPR009045">
    <property type="entry name" value="Zn_M74/Hedgehog-like"/>
</dbReference>
<organism evidence="12 13">
    <name type="scientific">Neotabrizicola shimadae</name>
    <dbReference type="NCBI Taxonomy" id="2807096"/>
    <lineage>
        <taxon>Bacteria</taxon>
        <taxon>Pseudomonadati</taxon>
        <taxon>Pseudomonadota</taxon>
        <taxon>Alphaproteobacteria</taxon>
        <taxon>Rhodobacterales</taxon>
        <taxon>Paracoccaceae</taxon>
        <taxon>Neotabrizicola</taxon>
    </lineage>
</organism>
<proteinExistence type="inferred from homology"/>
<dbReference type="Pfam" id="PF01427">
    <property type="entry name" value="Peptidase_M15"/>
    <property type="match status" value="1"/>
</dbReference>
<keyword evidence="13" id="KW-1185">Reference proteome</keyword>
<feature type="active site" description="Proton donor/acceptor" evidence="9">
    <location>
        <position position="220"/>
    </location>
</feature>
<dbReference type="GO" id="GO:0071555">
    <property type="term" value="P:cell wall organization"/>
    <property type="evidence" value="ECO:0007669"/>
    <property type="project" value="UniProtKB-KW"/>
</dbReference>
<keyword evidence="4 9" id="KW-0378">Hydrolase</keyword>
<evidence type="ECO:0000256" key="10">
    <source>
        <dbReference type="PIRNR" id="PIRNR026671"/>
    </source>
</evidence>
<dbReference type="PIRSF" id="PIRSF026671">
    <property type="entry name" value="AA_dipeptidase"/>
    <property type="match status" value="1"/>
</dbReference>
<evidence type="ECO:0000256" key="4">
    <source>
        <dbReference type="ARBA" id="ARBA00022801"/>
    </source>
</evidence>
<evidence type="ECO:0000256" key="9">
    <source>
        <dbReference type="HAMAP-Rule" id="MF_01924"/>
    </source>
</evidence>
<gene>
    <name evidence="9" type="primary">ddpX</name>
    <name evidence="12" type="ORF">JO391_08925</name>
</gene>
<dbReference type="AlphaFoldDB" id="A0A8G0ZUG5"/>
<evidence type="ECO:0000313" key="12">
    <source>
        <dbReference type="EMBL" id="QYZ71596.1"/>
    </source>
</evidence>
<sequence length="240" mass="25756">MRAALALALSLSSPAIAEDMPDGWVRLDEVAPGIVQDIRYARAFNFTGAPVPGYGAPVCVLRREAAVALTRVEARLRADGFRLTVFDCYRPARAVAAFMDWVAADDPRDEVYFHPDVARGALVAEGYIARRSSHSVGLAVDVGLDRADAPVSRPETAGVARCDAPFAERPRESMLDMGTAFDCFSPRSAADAAVSAAARAHRARLAAAMEAEGFAGYAAEWWHFRLTGPEAGAAMDFPLR</sequence>
<feature type="signal peptide" evidence="11">
    <location>
        <begin position="1"/>
        <end position="17"/>
    </location>
</feature>